<gene>
    <name evidence="1" type="ORF">Slati_2195800</name>
</gene>
<name>A0AAW2WXQ8_9LAMI</name>
<dbReference type="AlphaFoldDB" id="A0AAW2WXQ8"/>
<organism evidence="1">
    <name type="scientific">Sesamum latifolium</name>
    <dbReference type="NCBI Taxonomy" id="2727402"/>
    <lineage>
        <taxon>Eukaryota</taxon>
        <taxon>Viridiplantae</taxon>
        <taxon>Streptophyta</taxon>
        <taxon>Embryophyta</taxon>
        <taxon>Tracheophyta</taxon>
        <taxon>Spermatophyta</taxon>
        <taxon>Magnoliopsida</taxon>
        <taxon>eudicotyledons</taxon>
        <taxon>Gunneridae</taxon>
        <taxon>Pentapetalae</taxon>
        <taxon>asterids</taxon>
        <taxon>lamiids</taxon>
        <taxon>Lamiales</taxon>
        <taxon>Pedaliaceae</taxon>
        <taxon>Sesamum</taxon>
    </lineage>
</organism>
<evidence type="ECO:0000313" key="1">
    <source>
        <dbReference type="EMBL" id="KAL0444731.1"/>
    </source>
</evidence>
<sequence length="124" mass="14086">MRWDQRIVYNVVRPEYFSSYTRSPSDGCPSSCPTNAGQAGPSSWYGGGTYRHDVSSLSDQLFYVVNAADQQLNNTYNEFQLSVARLVTSRSSTTCLKDAMIRYPNWLVTYYPAIISFRQITTIN</sequence>
<reference evidence="1" key="1">
    <citation type="submission" date="2020-06" db="EMBL/GenBank/DDBJ databases">
        <authorList>
            <person name="Li T."/>
            <person name="Hu X."/>
            <person name="Zhang T."/>
            <person name="Song X."/>
            <person name="Zhang H."/>
            <person name="Dai N."/>
            <person name="Sheng W."/>
            <person name="Hou X."/>
            <person name="Wei L."/>
        </authorList>
    </citation>
    <scope>NUCLEOTIDE SEQUENCE</scope>
    <source>
        <strain evidence="1">KEN1</strain>
        <tissue evidence="1">Leaf</tissue>
    </source>
</reference>
<dbReference type="EMBL" id="JACGWN010000007">
    <property type="protein sequence ID" value="KAL0444731.1"/>
    <property type="molecule type" value="Genomic_DNA"/>
</dbReference>
<protein>
    <submittedName>
        <fullName evidence="1">Uncharacterized protein</fullName>
    </submittedName>
</protein>
<proteinExistence type="predicted"/>
<reference evidence="1" key="2">
    <citation type="journal article" date="2024" name="Plant">
        <title>Genomic evolution and insights into agronomic trait innovations of Sesamum species.</title>
        <authorList>
            <person name="Miao H."/>
            <person name="Wang L."/>
            <person name="Qu L."/>
            <person name="Liu H."/>
            <person name="Sun Y."/>
            <person name="Le M."/>
            <person name="Wang Q."/>
            <person name="Wei S."/>
            <person name="Zheng Y."/>
            <person name="Lin W."/>
            <person name="Duan Y."/>
            <person name="Cao H."/>
            <person name="Xiong S."/>
            <person name="Wang X."/>
            <person name="Wei L."/>
            <person name="Li C."/>
            <person name="Ma Q."/>
            <person name="Ju M."/>
            <person name="Zhao R."/>
            <person name="Li G."/>
            <person name="Mu C."/>
            <person name="Tian Q."/>
            <person name="Mei H."/>
            <person name="Zhang T."/>
            <person name="Gao T."/>
            <person name="Zhang H."/>
        </authorList>
    </citation>
    <scope>NUCLEOTIDE SEQUENCE</scope>
    <source>
        <strain evidence="1">KEN1</strain>
    </source>
</reference>
<comment type="caution">
    <text evidence="1">The sequence shown here is derived from an EMBL/GenBank/DDBJ whole genome shotgun (WGS) entry which is preliminary data.</text>
</comment>
<accession>A0AAW2WXQ8</accession>